<feature type="coiled-coil region" evidence="1">
    <location>
        <begin position="378"/>
        <end position="437"/>
    </location>
</feature>
<name>A0A401SH54_CHIPU</name>
<dbReference type="InterPro" id="IPR031809">
    <property type="entry name" value="CCDC158"/>
</dbReference>
<accession>A0A401SH54</accession>
<feature type="coiled-coil region" evidence="1">
    <location>
        <begin position="1134"/>
        <end position="1182"/>
    </location>
</feature>
<dbReference type="EMBL" id="BEZZ01000265">
    <property type="protein sequence ID" value="GCC29747.1"/>
    <property type="molecule type" value="Genomic_DNA"/>
</dbReference>
<protein>
    <submittedName>
        <fullName evidence="3">Uncharacterized protein</fullName>
    </submittedName>
</protein>
<dbReference type="Pfam" id="PF15921">
    <property type="entry name" value="CCDC158"/>
    <property type="match status" value="1"/>
</dbReference>
<dbReference type="STRING" id="137246.A0A401SH54"/>
<proteinExistence type="predicted"/>
<sequence>MPNVFETEAEKNPAACGDTAALSSRPALDLPAVSRSLGRARGHFSSTDHRSCQSSLHASEAGKTQFTLCNYISDSRRPSKNLEKLRKELERQTKETKILQEEVELATKLTMDKFNWNFNEDGSSDHNEFSTSPNDKTEPDSSFTTSFTNVKSPLRSSMLQASISKAHRNKSPQTTKYDLDLVVSRKNPLFSGPPCVERSMDDCAHESLQYHEQPRCNIRRSVVDLQCKLQELQAERDNLMNLRFKESQDQGELICKLHNTVQDLETVNRMQDDTVRDANTQIEQLRKKIHIYDAVLNDIHQALLHYEERTGKKIYEHKNLSCLHVQNMGTVVDKILRDADADISYLKGRLGPMEEQLANLKTEAQNQPEALLKSQEERDQAKNQSTMYSRQLTELETTVCQLRSELREAKRMYEEKIENLEKQVEQSNCEIYNCKREKNEFRQQVESTNGRLQLLMADYCKLEEDLKVAKEQNQKLWERGASNSLSVENLERELECKNQEILRLDGMINSLKEQYQHQLQCQASLEEQRNEDQEKIRNLVKQYENCKEQLCKTGEELKKTKQQLDQTEITICQLGEKIKEKDRCLENEIAEKGKLQHEIDEKCQKIHRMKIAEETICDQFEEAVTHLKKMQCDNDSLKMELNEKNKMLATLRQEMESISEMASQQSCASEALERERKQLQSDIDCQNQKIQELKIELDHKESQMQELKAHLSELEKEKIKLVNSATQQMSELRDLLQEKEVLANELNLIQNQMAELKEEYENLQRTYTCKTEEYDWATNKLKAQLKSAQTDLEQTREAMKVLEGADTHAMKVAVGMQKQITAKRGQIDALQSKIQYLEEALENSEREKCYLKEEKVRLTKELACIVSERNKIAGELDSLKSQEKCLKEKLVRLESALEKACLRFSDCQSVIQRQEQDFMRLKLQHALEVKELQGPAFNTGQCSNTRVYSPPVCVNPTSSRPSAGYLSSAVSRSSCLQEDLNPDLKNLLMDLKSSACDGCNRSSSINYTECEGERASRNMHAVDDLNTEICMERGTHDTCFRDRLCTQDAKETFKPDHFSCTANHSSQMSGACYTSSPKHQSPERSPVSSLLTGSLCEYRRENTAVNDLCSSRTSYMSSPYSENELHFHNNTDQMDVAGQACKKLQNKLDGLQNLVEDLQLKNHEMSSMIRNQEKRIKRVKDREKMLKK</sequence>
<dbReference type="Gene3D" id="1.20.58.90">
    <property type="match status" value="1"/>
</dbReference>
<feature type="coiled-coil region" evidence="1">
    <location>
        <begin position="487"/>
        <end position="549"/>
    </location>
</feature>
<keyword evidence="4" id="KW-1185">Reference proteome</keyword>
<feature type="coiled-coil region" evidence="1">
    <location>
        <begin position="222"/>
        <end position="288"/>
    </location>
</feature>
<dbReference type="PANTHER" id="PTHR47615">
    <property type="entry name" value="COILED-COIL DOMAIN-CONTAINING PROTEIN 158"/>
    <property type="match status" value="1"/>
</dbReference>
<reference evidence="3 4" key="1">
    <citation type="journal article" date="2018" name="Nat. Ecol. Evol.">
        <title>Shark genomes provide insights into elasmobranch evolution and the origin of vertebrates.</title>
        <authorList>
            <person name="Hara Y"/>
            <person name="Yamaguchi K"/>
            <person name="Onimaru K"/>
            <person name="Kadota M"/>
            <person name="Koyanagi M"/>
            <person name="Keeley SD"/>
            <person name="Tatsumi K"/>
            <person name="Tanaka K"/>
            <person name="Motone F"/>
            <person name="Kageyama Y"/>
            <person name="Nozu R"/>
            <person name="Adachi N"/>
            <person name="Nishimura O"/>
            <person name="Nakagawa R"/>
            <person name="Tanegashima C"/>
            <person name="Kiyatake I"/>
            <person name="Matsumoto R"/>
            <person name="Murakumo K"/>
            <person name="Nishida K"/>
            <person name="Terakita A"/>
            <person name="Kuratani S"/>
            <person name="Sato K"/>
            <person name="Hyodo S Kuraku.S."/>
        </authorList>
    </citation>
    <scope>NUCLEOTIDE SEQUENCE [LARGE SCALE GENOMIC DNA]</scope>
</reference>
<evidence type="ECO:0000256" key="2">
    <source>
        <dbReference type="SAM" id="MobiDB-lite"/>
    </source>
</evidence>
<gene>
    <name evidence="3" type="ORF">chiPu_0008189</name>
</gene>
<organism evidence="3 4">
    <name type="scientific">Chiloscyllium punctatum</name>
    <name type="common">Brownbanded bambooshark</name>
    <name type="synonym">Hemiscyllium punctatum</name>
    <dbReference type="NCBI Taxonomy" id="137246"/>
    <lineage>
        <taxon>Eukaryota</taxon>
        <taxon>Metazoa</taxon>
        <taxon>Chordata</taxon>
        <taxon>Craniata</taxon>
        <taxon>Vertebrata</taxon>
        <taxon>Chondrichthyes</taxon>
        <taxon>Elasmobranchii</taxon>
        <taxon>Galeomorphii</taxon>
        <taxon>Galeoidea</taxon>
        <taxon>Orectolobiformes</taxon>
        <taxon>Hemiscylliidae</taxon>
        <taxon>Chiloscyllium</taxon>
    </lineage>
</organism>
<dbReference type="AlphaFoldDB" id="A0A401SH54"/>
<dbReference type="SUPFAM" id="SSF57997">
    <property type="entry name" value="Tropomyosin"/>
    <property type="match status" value="1"/>
</dbReference>
<feature type="compositionally biased region" description="Polar residues" evidence="2">
    <location>
        <begin position="129"/>
        <end position="148"/>
    </location>
</feature>
<dbReference type="PANTHER" id="PTHR47615:SF1">
    <property type="entry name" value="COILED-COIL DOMAIN-CONTAINING PROTEIN 158"/>
    <property type="match status" value="1"/>
</dbReference>
<keyword evidence="1" id="KW-0175">Coiled coil</keyword>
<dbReference type="Proteomes" id="UP000287033">
    <property type="component" value="Unassembled WGS sequence"/>
</dbReference>
<feature type="coiled-coil region" evidence="1">
    <location>
        <begin position="627"/>
        <end position="847"/>
    </location>
</feature>
<evidence type="ECO:0000313" key="4">
    <source>
        <dbReference type="Proteomes" id="UP000287033"/>
    </source>
</evidence>
<feature type="coiled-coil region" evidence="1">
    <location>
        <begin position="79"/>
        <end position="109"/>
    </location>
</feature>
<evidence type="ECO:0000313" key="3">
    <source>
        <dbReference type="EMBL" id="GCC29747.1"/>
    </source>
</evidence>
<feature type="region of interest" description="Disordered" evidence="2">
    <location>
        <begin position="122"/>
        <end position="148"/>
    </location>
</feature>
<dbReference type="OMA" id="CIIQCQE"/>
<dbReference type="OrthoDB" id="10072099at2759"/>
<dbReference type="Gene3D" id="1.10.287.1490">
    <property type="match status" value="1"/>
</dbReference>
<evidence type="ECO:0000256" key="1">
    <source>
        <dbReference type="SAM" id="Coils"/>
    </source>
</evidence>
<comment type="caution">
    <text evidence="3">The sequence shown here is derived from an EMBL/GenBank/DDBJ whole genome shotgun (WGS) entry which is preliminary data.</text>
</comment>